<keyword evidence="1" id="KW-0677">Repeat</keyword>
<dbReference type="PANTHER" id="PTHR46388">
    <property type="entry name" value="NHL REPEAT-CONTAINING PROTEIN 2"/>
    <property type="match status" value="1"/>
</dbReference>
<dbReference type="Gene3D" id="2.120.10.30">
    <property type="entry name" value="TolB, C-terminal domain"/>
    <property type="match status" value="2"/>
</dbReference>
<gene>
    <name evidence="3" type="ORF">MELIAE_LOCUS9675</name>
</gene>
<dbReference type="OrthoDB" id="273823at2759"/>
<dbReference type="PANTHER" id="PTHR46388:SF2">
    <property type="entry name" value="NHL REPEAT-CONTAINING PROTEIN 2"/>
    <property type="match status" value="1"/>
</dbReference>
<dbReference type="CDD" id="cd14951">
    <property type="entry name" value="NHL-2_like"/>
    <property type="match status" value="1"/>
</dbReference>
<dbReference type="Pfam" id="PF01436">
    <property type="entry name" value="NHL"/>
    <property type="match status" value="2"/>
</dbReference>
<evidence type="ECO:0000313" key="4">
    <source>
        <dbReference type="Proteomes" id="UP001154078"/>
    </source>
</evidence>
<feature type="domain" description="Thioredoxin" evidence="2">
    <location>
        <begin position="46"/>
        <end position="208"/>
    </location>
</feature>
<dbReference type="SUPFAM" id="SSF52833">
    <property type="entry name" value="Thioredoxin-like"/>
    <property type="match status" value="1"/>
</dbReference>
<dbReference type="SUPFAM" id="SSF101898">
    <property type="entry name" value="NHL repeat"/>
    <property type="match status" value="1"/>
</dbReference>
<dbReference type="InterPro" id="IPR001258">
    <property type="entry name" value="NHL_repeat"/>
</dbReference>
<dbReference type="Gene3D" id="3.40.30.10">
    <property type="entry name" value="Glutaredoxin"/>
    <property type="match status" value="1"/>
</dbReference>
<dbReference type="Pfam" id="PF13905">
    <property type="entry name" value="Thioredoxin_8"/>
    <property type="match status" value="1"/>
</dbReference>
<dbReference type="InterPro" id="IPR012336">
    <property type="entry name" value="Thioredoxin-like_fold"/>
</dbReference>
<dbReference type="InterPro" id="IPR045302">
    <property type="entry name" value="NHL2_NHL_rpt_dom"/>
</dbReference>
<evidence type="ECO:0000313" key="3">
    <source>
        <dbReference type="EMBL" id="CAH0559630.1"/>
    </source>
</evidence>
<keyword evidence="4" id="KW-1185">Reference proteome</keyword>
<dbReference type="AlphaFoldDB" id="A0A9P0BB66"/>
<sequence>MSLRINKIRQIFKLSYLSSFFQGFRSMETHEEVLEYSQGKINKLISEKGQKAGVREYLSAVKYEPVNDFAKGLEWFNVSEPLSLQKHLKGKIVVLDFFTYCCINCMHILPDLKEIEELFSIEDGLVVIGVHSAKFENEKISKNILAAVQRYNIAHPVVNDDKMQMWRGCDVHCWPTLVMLGPQGNPLVMLMGEGNKDDLIVYITEALEFYKEKNEISSHKLPLKSAYHMLPDLKGPLLFPGKLTSYIDENDKEIVAISDTGNNRVLLVGEDGTIVKQIGGGKLGYKDGKLKEAEFNNPQGLVVQNKNTLFVADTENHAIRRVDLTTGQVETVAGNGCQGHDRRGGNLWSNQIISSPWDVCMYTAGKETNNDTPKDVLLIAMAGTHQIWALFLENTNWWKNQVYRAGTCVAIAGSGAEQNRNNQYAHAAAFAQPSGLAISVKNRELFIADSESSSIRKVSLENGKVSPVVGGDRDPCNLFAFGDKDGTLFEAKLQHSLGVALSKDEETLFVADTYNHKVKKIDVKKNRVSTLSIPTLDTTDGNLNSFNEPAGLCVSTNGSKLYLADTNNHFVKVLDLDESGNVTGVRKLDLKLDESTDTVDKSKSHIIEAKGFSVSNQGGKIILDVKLNFQGGLKLTHDAPQKWMVDLPNASWSCIPNSGCDLSNIDLVISVPESKGNSKFPIDIAFSLVTCTADTCFPKSFVLRANVEYCNNGQTSIEKQINVILNPNNIDLN</sequence>
<dbReference type="Proteomes" id="UP001154078">
    <property type="component" value="Chromosome 6"/>
</dbReference>
<dbReference type="EMBL" id="OV121137">
    <property type="protein sequence ID" value="CAH0559630.1"/>
    <property type="molecule type" value="Genomic_DNA"/>
</dbReference>
<proteinExistence type="predicted"/>
<dbReference type="InterPro" id="IPR011042">
    <property type="entry name" value="6-blade_b-propeller_TolB-like"/>
</dbReference>
<reference evidence="3" key="1">
    <citation type="submission" date="2021-12" db="EMBL/GenBank/DDBJ databases">
        <authorList>
            <person name="King R."/>
        </authorList>
    </citation>
    <scope>NUCLEOTIDE SEQUENCE</scope>
</reference>
<evidence type="ECO:0000259" key="2">
    <source>
        <dbReference type="PROSITE" id="PS51352"/>
    </source>
</evidence>
<dbReference type="InterPro" id="IPR036249">
    <property type="entry name" value="Thioredoxin-like_sf"/>
</dbReference>
<dbReference type="PROSITE" id="PS51352">
    <property type="entry name" value="THIOREDOXIN_2"/>
    <property type="match status" value="1"/>
</dbReference>
<dbReference type="InterPro" id="IPR013766">
    <property type="entry name" value="Thioredoxin_domain"/>
</dbReference>
<organism evidence="3 4">
    <name type="scientific">Brassicogethes aeneus</name>
    <name type="common">Rape pollen beetle</name>
    <name type="synonym">Meligethes aeneus</name>
    <dbReference type="NCBI Taxonomy" id="1431903"/>
    <lineage>
        <taxon>Eukaryota</taxon>
        <taxon>Metazoa</taxon>
        <taxon>Ecdysozoa</taxon>
        <taxon>Arthropoda</taxon>
        <taxon>Hexapoda</taxon>
        <taxon>Insecta</taxon>
        <taxon>Pterygota</taxon>
        <taxon>Neoptera</taxon>
        <taxon>Endopterygota</taxon>
        <taxon>Coleoptera</taxon>
        <taxon>Polyphaga</taxon>
        <taxon>Cucujiformia</taxon>
        <taxon>Nitidulidae</taxon>
        <taxon>Meligethinae</taxon>
        <taxon>Brassicogethes</taxon>
    </lineage>
</organism>
<protein>
    <recommendedName>
        <fullName evidence="2">Thioredoxin domain-containing protein</fullName>
    </recommendedName>
</protein>
<name>A0A9P0BB66_BRAAE</name>
<accession>A0A9P0BB66</accession>
<evidence type="ECO:0000256" key="1">
    <source>
        <dbReference type="ARBA" id="ARBA00022737"/>
    </source>
</evidence>